<evidence type="ECO:0000256" key="1">
    <source>
        <dbReference type="SAM" id="Phobius"/>
    </source>
</evidence>
<keyword evidence="1" id="KW-0472">Membrane</keyword>
<evidence type="ECO:0000259" key="2">
    <source>
        <dbReference type="Pfam" id="PF26215"/>
    </source>
</evidence>
<dbReference type="Pfam" id="PF26215">
    <property type="entry name" value="HTH_animal"/>
    <property type="match status" value="1"/>
</dbReference>
<evidence type="ECO:0000313" key="4">
    <source>
        <dbReference type="Proteomes" id="UP001176940"/>
    </source>
</evidence>
<feature type="transmembrane region" description="Helical" evidence="1">
    <location>
        <begin position="12"/>
        <end position="34"/>
    </location>
</feature>
<dbReference type="EMBL" id="CAUEEQ010027588">
    <property type="protein sequence ID" value="CAJ0947977.1"/>
    <property type="molecule type" value="Genomic_DNA"/>
</dbReference>
<feature type="transmembrane region" description="Helical" evidence="1">
    <location>
        <begin position="46"/>
        <end position="64"/>
    </location>
</feature>
<dbReference type="PANTHER" id="PTHR21301:SF13">
    <property type="match status" value="1"/>
</dbReference>
<evidence type="ECO:0000313" key="3">
    <source>
        <dbReference type="EMBL" id="CAJ0947977.1"/>
    </source>
</evidence>
<protein>
    <recommendedName>
        <fullName evidence="2">Helix-turn-helix domain-containing protein</fullName>
    </recommendedName>
</protein>
<comment type="caution">
    <text evidence="3">The sequence shown here is derived from an EMBL/GenBank/DDBJ whole genome shotgun (WGS) entry which is preliminary data.</text>
</comment>
<dbReference type="PANTHER" id="PTHR21301">
    <property type="entry name" value="REVERSE TRANSCRIPTASE"/>
    <property type="match status" value="1"/>
</dbReference>
<gene>
    <name evidence="3" type="ORF">RIMI_LOCUS11911139</name>
</gene>
<dbReference type="Proteomes" id="UP001176940">
    <property type="component" value="Unassembled WGS sequence"/>
</dbReference>
<proteinExistence type="predicted"/>
<keyword evidence="4" id="KW-1185">Reference proteome</keyword>
<sequence length="372" mass="42683">MPRSLGNQGKHRLQGTAMGAACAPSYANLFLGLWERELFSSDTMERMLLSGVIILVCYKLIFFAKKTAVNSVLHASSAHPKHVINAIPTGQFLRLRRLCSSFDDFKLRADDMKKRFVDRGYSNRSIKKAYYRAIKTERESLIFPKHKLQKDTKVRLITEYHSQWDAMRDILSKHWTILTSDPILKEYLPERPCITARRARNLKDHLTKSFYPVNTQSTLFPSLFPKPIDKWGCAPCGNCIACSNIDNASMFVGSDNKSYKITQAITCNTKAVIYHATCPCSKIYVGLTTRSLKLRVREHKKKQHNTLPRHFKTYHNCDPTGLRVIGIDRIISDLRGGNISRRLAQKETRWIWTLRTLQPLGLNESLSYSPFL</sequence>
<accession>A0ABN9LQF1</accession>
<keyword evidence="1" id="KW-0812">Transmembrane</keyword>
<dbReference type="InterPro" id="IPR058912">
    <property type="entry name" value="HTH_animal"/>
</dbReference>
<keyword evidence="1" id="KW-1133">Transmembrane helix</keyword>
<organism evidence="3 4">
    <name type="scientific">Ranitomeya imitator</name>
    <name type="common">mimic poison frog</name>
    <dbReference type="NCBI Taxonomy" id="111125"/>
    <lineage>
        <taxon>Eukaryota</taxon>
        <taxon>Metazoa</taxon>
        <taxon>Chordata</taxon>
        <taxon>Craniata</taxon>
        <taxon>Vertebrata</taxon>
        <taxon>Euteleostomi</taxon>
        <taxon>Amphibia</taxon>
        <taxon>Batrachia</taxon>
        <taxon>Anura</taxon>
        <taxon>Neobatrachia</taxon>
        <taxon>Hyloidea</taxon>
        <taxon>Dendrobatidae</taxon>
        <taxon>Dendrobatinae</taxon>
        <taxon>Ranitomeya</taxon>
    </lineage>
</organism>
<reference evidence="3" key="1">
    <citation type="submission" date="2023-07" db="EMBL/GenBank/DDBJ databases">
        <authorList>
            <person name="Stuckert A."/>
        </authorList>
    </citation>
    <scope>NUCLEOTIDE SEQUENCE</scope>
</reference>
<name>A0ABN9LQF1_9NEOB</name>
<feature type="domain" description="Helix-turn-helix" evidence="2">
    <location>
        <begin position="72"/>
        <end position="129"/>
    </location>
</feature>